<dbReference type="AlphaFoldDB" id="A0AAD8HHY0"/>
<feature type="compositionally biased region" description="Polar residues" evidence="2">
    <location>
        <begin position="50"/>
        <end position="72"/>
    </location>
</feature>
<feature type="coiled-coil region" evidence="1">
    <location>
        <begin position="174"/>
        <end position="215"/>
    </location>
</feature>
<keyword evidence="4" id="KW-1185">Reference proteome</keyword>
<evidence type="ECO:0000313" key="4">
    <source>
        <dbReference type="Proteomes" id="UP001237642"/>
    </source>
</evidence>
<reference evidence="3" key="2">
    <citation type="submission" date="2023-05" db="EMBL/GenBank/DDBJ databases">
        <authorList>
            <person name="Schelkunov M.I."/>
        </authorList>
    </citation>
    <scope>NUCLEOTIDE SEQUENCE</scope>
    <source>
        <strain evidence="3">Hsosn_3</strain>
        <tissue evidence="3">Leaf</tissue>
    </source>
</reference>
<accession>A0AAD8HHY0</accession>
<feature type="region of interest" description="Disordered" evidence="2">
    <location>
        <begin position="1"/>
        <end position="72"/>
    </location>
</feature>
<organism evidence="3 4">
    <name type="scientific">Heracleum sosnowskyi</name>
    <dbReference type="NCBI Taxonomy" id="360622"/>
    <lineage>
        <taxon>Eukaryota</taxon>
        <taxon>Viridiplantae</taxon>
        <taxon>Streptophyta</taxon>
        <taxon>Embryophyta</taxon>
        <taxon>Tracheophyta</taxon>
        <taxon>Spermatophyta</taxon>
        <taxon>Magnoliopsida</taxon>
        <taxon>eudicotyledons</taxon>
        <taxon>Gunneridae</taxon>
        <taxon>Pentapetalae</taxon>
        <taxon>asterids</taxon>
        <taxon>campanulids</taxon>
        <taxon>Apiales</taxon>
        <taxon>Apiaceae</taxon>
        <taxon>Apioideae</taxon>
        <taxon>apioid superclade</taxon>
        <taxon>Tordylieae</taxon>
        <taxon>Tordyliinae</taxon>
        <taxon>Heracleum</taxon>
    </lineage>
</organism>
<protein>
    <submittedName>
        <fullName evidence="3">Uncharacterized protein</fullName>
    </submittedName>
</protein>
<name>A0AAD8HHY0_9APIA</name>
<comment type="caution">
    <text evidence="3">The sequence shown here is derived from an EMBL/GenBank/DDBJ whole genome shotgun (WGS) entry which is preliminary data.</text>
</comment>
<dbReference type="Proteomes" id="UP001237642">
    <property type="component" value="Unassembled WGS sequence"/>
</dbReference>
<proteinExistence type="predicted"/>
<gene>
    <name evidence="3" type="ORF">POM88_042295</name>
</gene>
<evidence type="ECO:0000256" key="2">
    <source>
        <dbReference type="SAM" id="MobiDB-lite"/>
    </source>
</evidence>
<keyword evidence="1" id="KW-0175">Coiled coil</keyword>
<evidence type="ECO:0000256" key="1">
    <source>
        <dbReference type="SAM" id="Coils"/>
    </source>
</evidence>
<reference evidence="3" key="1">
    <citation type="submission" date="2023-02" db="EMBL/GenBank/DDBJ databases">
        <title>Genome of toxic invasive species Heracleum sosnowskyi carries increased number of genes despite the absence of recent whole-genome duplications.</title>
        <authorList>
            <person name="Schelkunov M."/>
            <person name="Shtratnikova V."/>
            <person name="Makarenko M."/>
            <person name="Klepikova A."/>
            <person name="Omelchenko D."/>
            <person name="Novikova G."/>
            <person name="Obukhova E."/>
            <person name="Bogdanov V."/>
            <person name="Penin A."/>
            <person name="Logacheva M."/>
        </authorList>
    </citation>
    <scope>NUCLEOTIDE SEQUENCE</scope>
    <source>
        <strain evidence="3">Hsosn_3</strain>
        <tissue evidence="3">Leaf</tissue>
    </source>
</reference>
<evidence type="ECO:0000313" key="3">
    <source>
        <dbReference type="EMBL" id="KAK1366734.1"/>
    </source>
</evidence>
<dbReference type="EMBL" id="JAUIZM010000009">
    <property type="protein sequence ID" value="KAK1366734.1"/>
    <property type="molecule type" value="Genomic_DNA"/>
</dbReference>
<sequence length="249" mass="28511">MSSANNGAINAAHVASRKRKFTGPNQAESSSKKVVLELFPTHPTQKPPSHVSQSTADHDTNGGQNRISSSHRNQSFTSLLNSGHYTNHDDTYLLSSEQLRSEEQEDPLEKLFKSQYETMRETCKQYFNSKYNDLLRQVEERTSGIRKDKDMEMAHMRSMITHLEEKLPSDSAHIEQLNEVINKRNTELDNTRRRHKELEEQVVHSKSQAELWKEKAGTTEEMLWNMSSPRQAPCYEVEEGTSFSSVGGR</sequence>